<proteinExistence type="predicted"/>
<organism evidence="2 3">
    <name type="scientific">Chondromyces apiculatus DSM 436</name>
    <dbReference type="NCBI Taxonomy" id="1192034"/>
    <lineage>
        <taxon>Bacteria</taxon>
        <taxon>Pseudomonadati</taxon>
        <taxon>Myxococcota</taxon>
        <taxon>Polyangia</taxon>
        <taxon>Polyangiales</taxon>
        <taxon>Polyangiaceae</taxon>
        <taxon>Chondromyces</taxon>
    </lineage>
</organism>
<name>A0A017TAN5_9BACT</name>
<evidence type="ECO:0000313" key="2">
    <source>
        <dbReference type="EMBL" id="EYF05967.1"/>
    </source>
</evidence>
<feature type="compositionally biased region" description="Low complexity" evidence="1">
    <location>
        <begin position="1"/>
        <end position="15"/>
    </location>
</feature>
<dbReference type="OrthoDB" id="5482055at2"/>
<feature type="region of interest" description="Disordered" evidence="1">
    <location>
        <begin position="1"/>
        <end position="26"/>
    </location>
</feature>
<evidence type="ECO:0000256" key="1">
    <source>
        <dbReference type="SAM" id="MobiDB-lite"/>
    </source>
</evidence>
<sequence length="716" mass="76339">MSTPAAPDAPASSAALPEERTPAPGALDLTLGRESAAPLWLLPSGELSHTPAAAPQGMAAREVLVTAARWISGRRGTGFDRLFSAGGSLSATASRRERLSAQQGTCLLAQVRGALGAAAVGERAAREDPLGAAQTRSAGLTVLAHLTATALRDPAFGAVAEEAAQEMLRLAHAEQDHETARPALRAHAVHLLQLRAPALTRAHREEVQALVRGLLREAPPYAELTGPWNVAMCSAGEFIVGEQRLLVRSAGFREIPLPDGTPAPPTHRAQYRAYEAPFRTPSGAPVRIFARAALPRDEHLEMGSRFFMGLLINRHAQLGAFDLRAATVRVRQEGYKLMMNSQCAGLTTRFAISRMFPDADIYSSWDSTYFRKDAEGEVSASEGLDCFLAVLEGMRHGETHAQITERIRRAQWRHPHDGSPGFVQFVGPSHPRVVARYDDVNQDGRADCYDGFLDFDLIEIAEDVHASLEPRDPGVRASQVGGAAALGLSWASGCLNRAAQYGALWEGLPGKSELFYPFQSGGFYSQREPPEDVPAGTGPAHDLGRMPAVVRYLPAPDAEGGFVAEVLFHSFLSHASKEVKALLCAADALRRALDVGYLPAEGPLAGVAGQRGAILLLLSGMLEVPAPQNLLDALWATALSALKLPEVSRNVVRSCVSESELERSNIFGSARGLQQLLATLEARDPVAYAQLAGEDPAVGRLQPLVLGGSAEGTAGS</sequence>
<comment type="caution">
    <text evidence="2">The sequence shown here is derived from an EMBL/GenBank/DDBJ whole genome shotgun (WGS) entry which is preliminary data.</text>
</comment>
<evidence type="ECO:0000313" key="3">
    <source>
        <dbReference type="Proteomes" id="UP000019678"/>
    </source>
</evidence>
<dbReference type="RefSeq" id="WP_156040788.1">
    <property type="nucleotide sequence ID" value="NZ_ASRX01000019.1"/>
</dbReference>
<keyword evidence="3" id="KW-1185">Reference proteome</keyword>
<dbReference type="AlphaFoldDB" id="A0A017TAN5"/>
<accession>A0A017TAN5</accession>
<dbReference type="Proteomes" id="UP000019678">
    <property type="component" value="Unassembled WGS sequence"/>
</dbReference>
<dbReference type="EMBL" id="ASRX01000019">
    <property type="protein sequence ID" value="EYF05967.1"/>
    <property type="molecule type" value="Genomic_DNA"/>
</dbReference>
<reference evidence="2 3" key="1">
    <citation type="submission" date="2013-05" db="EMBL/GenBank/DDBJ databases">
        <title>Genome assembly of Chondromyces apiculatus DSM 436.</title>
        <authorList>
            <person name="Sharma G."/>
            <person name="Khatri I."/>
            <person name="Kaur C."/>
            <person name="Mayilraj S."/>
            <person name="Subramanian S."/>
        </authorList>
    </citation>
    <scope>NUCLEOTIDE SEQUENCE [LARGE SCALE GENOMIC DNA]</scope>
    <source>
        <strain evidence="2 3">DSM 436</strain>
    </source>
</reference>
<dbReference type="STRING" id="1192034.CAP_2426"/>
<gene>
    <name evidence="2" type="ORF">CAP_2426</name>
</gene>
<protein>
    <submittedName>
        <fullName evidence="2">Uncharacterized protein</fullName>
    </submittedName>
</protein>